<feature type="non-terminal residue" evidence="1">
    <location>
        <position position="212"/>
    </location>
</feature>
<accession>A0A2K3MZK3</accession>
<reference evidence="1 2" key="2">
    <citation type="journal article" date="2017" name="Front. Plant Sci.">
        <title>Gene Classification and Mining of Molecular Markers Useful in Red Clover (Trifolium pratense) Breeding.</title>
        <authorList>
            <person name="Istvanek J."/>
            <person name="Dluhosova J."/>
            <person name="Dluhos P."/>
            <person name="Patkova L."/>
            <person name="Nedelnik J."/>
            <person name="Repkova J."/>
        </authorList>
    </citation>
    <scope>NUCLEOTIDE SEQUENCE [LARGE SCALE GENOMIC DNA]</scope>
    <source>
        <strain evidence="2">cv. Tatra</strain>
        <tissue evidence="1">Young leaves</tissue>
    </source>
</reference>
<dbReference type="Proteomes" id="UP000236291">
    <property type="component" value="Unassembled WGS sequence"/>
</dbReference>
<reference evidence="1 2" key="1">
    <citation type="journal article" date="2014" name="Am. J. Bot.">
        <title>Genome assembly and annotation for red clover (Trifolium pratense; Fabaceae).</title>
        <authorList>
            <person name="Istvanek J."/>
            <person name="Jaros M."/>
            <person name="Krenek A."/>
            <person name="Repkova J."/>
        </authorList>
    </citation>
    <scope>NUCLEOTIDE SEQUENCE [LARGE SCALE GENOMIC DNA]</scope>
    <source>
        <strain evidence="2">cv. Tatra</strain>
        <tissue evidence="1">Young leaves</tissue>
    </source>
</reference>
<evidence type="ECO:0000313" key="2">
    <source>
        <dbReference type="Proteomes" id="UP000236291"/>
    </source>
</evidence>
<dbReference type="AlphaFoldDB" id="A0A2K3MZK3"/>
<comment type="caution">
    <text evidence="1">The sequence shown here is derived from an EMBL/GenBank/DDBJ whole genome shotgun (WGS) entry which is preliminary data.</text>
</comment>
<name>A0A2K3MZK3_TRIPR</name>
<dbReference type="EMBL" id="ASHM01014263">
    <property type="protein sequence ID" value="PNX96207.1"/>
    <property type="molecule type" value="Genomic_DNA"/>
</dbReference>
<organism evidence="1 2">
    <name type="scientific">Trifolium pratense</name>
    <name type="common">Red clover</name>
    <dbReference type="NCBI Taxonomy" id="57577"/>
    <lineage>
        <taxon>Eukaryota</taxon>
        <taxon>Viridiplantae</taxon>
        <taxon>Streptophyta</taxon>
        <taxon>Embryophyta</taxon>
        <taxon>Tracheophyta</taxon>
        <taxon>Spermatophyta</taxon>
        <taxon>Magnoliopsida</taxon>
        <taxon>eudicotyledons</taxon>
        <taxon>Gunneridae</taxon>
        <taxon>Pentapetalae</taxon>
        <taxon>rosids</taxon>
        <taxon>fabids</taxon>
        <taxon>Fabales</taxon>
        <taxon>Fabaceae</taxon>
        <taxon>Papilionoideae</taxon>
        <taxon>50 kb inversion clade</taxon>
        <taxon>NPAAA clade</taxon>
        <taxon>Hologalegina</taxon>
        <taxon>IRL clade</taxon>
        <taxon>Trifolieae</taxon>
        <taxon>Trifolium</taxon>
    </lineage>
</organism>
<protein>
    <submittedName>
        <fullName evidence="1">Uncharacterized protein</fullName>
    </submittedName>
</protein>
<sequence length="212" mass="24328">MVGMSKKDTFAYVKHRIGKRITSWRSRPLSKVDPSFTWRSIWKSKQVLVHGCRWRIGDERSIKVMNEQWLRVEDGRWIETPQNQGSKEAWNVVGLGNVLQQCLNENQCIHELIFSICSTETAQLAGKVAVLMEYLAKSEHLCVERQQIERTTDWYEGTNLIQRRLSTVEGEAITLKEAIEQGLNRGLSHVIFESNSKLVVDAISSRQVGSLK</sequence>
<gene>
    <name evidence="1" type="ORF">L195_g019409</name>
</gene>
<proteinExistence type="predicted"/>
<evidence type="ECO:0000313" key="1">
    <source>
        <dbReference type="EMBL" id="PNX96207.1"/>
    </source>
</evidence>